<dbReference type="GO" id="GO:0008312">
    <property type="term" value="F:7S RNA binding"/>
    <property type="evidence" value="ECO:0007669"/>
    <property type="project" value="InterPro"/>
</dbReference>
<feature type="region of interest" description="Disordered" evidence="13">
    <location>
        <begin position="568"/>
        <end position="612"/>
    </location>
</feature>
<evidence type="ECO:0000256" key="2">
    <source>
        <dbReference type="ARBA" id="ARBA00004496"/>
    </source>
</evidence>
<keyword evidence="9" id="KW-0539">Nucleus</keyword>
<reference evidence="15" key="1">
    <citation type="submission" date="2017-02" db="UniProtKB">
        <authorList>
            <consortium name="WormBaseParasite"/>
        </authorList>
    </citation>
    <scope>IDENTIFICATION</scope>
</reference>
<keyword evidence="5 12" id="KW-0963">Cytoplasm</keyword>
<evidence type="ECO:0000256" key="9">
    <source>
        <dbReference type="ARBA" id="ARBA00023242"/>
    </source>
</evidence>
<evidence type="ECO:0000256" key="8">
    <source>
        <dbReference type="ARBA" id="ARBA00023135"/>
    </source>
</evidence>
<evidence type="ECO:0000256" key="12">
    <source>
        <dbReference type="PIRNR" id="PIRNR038995"/>
    </source>
</evidence>
<evidence type="ECO:0000256" key="4">
    <source>
        <dbReference type="ARBA" id="ARBA00009352"/>
    </source>
</evidence>
<keyword evidence="14" id="KW-1185">Reference proteome</keyword>
<dbReference type="PANTHER" id="PTHR12860:SF0">
    <property type="entry name" value="SIGNAL RECOGNITION PARTICLE SUBUNIT SRP68"/>
    <property type="match status" value="1"/>
</dbReference>
<accession>A0A0N5AZC2</accession>
<keyword evidence="10 12" id="KW-0687">Ribonucleoprotein</keyword>
<dbReference type="GO" id="GO:0005783">
    <property type="term" value="C:endoplasmic reticulum"/>
    <property type="evidence" value="ECO:0007669"/>
    <property type="project" value="UniProtKB-SubCell"/>
</dbReference>
<evidence type="ECO:0000256" key="10">
    <source>
        <dbReference type="ARBA" id="ARBA00023274"/>
    </source>
</evidence>
<proteinExistence type="inferred from homology"/>
<evidence type="ECO:0000313" key="14">
    <source>
        <dbReference type="Proteomes" id="UP000046393"/>
    </source>
</evidence>
<dbReference type="AlphaFoldDB" id="A0A0N5AZC2"/>
<evidence type="ECO:0000256" key="6">
    <source>
        <dbReference type="ARBA" id="ARBA00022824"/>
    </source>
</evidence>
<dbReference type="GO" id="GO:0006614">
    <property type="term" value="P:SRP-dependent cotranslational protein targeting to membrane"/>
    <property type="evidence" value="ECO:0007669"/>
    <property type="project" value="InterPro"/>
</dbReference>
<comment type="subcellular location">
    <subcellularLocation>
        <location evidence="2 12">Cytoplasm</location>
    </subcellularLocation>
    <subcellularLocation>
        <location evidence="1">Endoplasmic reticulum</location>
    </subcellularLocation>
    <subcellularLocation>
        <location evidence="3">Nucleus</location>
        <location evidence="3">Nucleolus</location>
    </subcellularLocation>
</comment>
<organism evidence="14 15">
    <name type="scientific">Syphacia muris</name>
    <dbReference type="NCBI Taxonomy" id="451379"/>
    <lineage>
        <taxon>Eukaryota</taxon>
        <taxon>Metazoa</taxon>
        <taxon>Ecdysozoa</taxon>
        <taxon>Nematoda</taxon>
        <taxon>Chromadorea</taxon>
        <taxon>Rhabditida</taxon>
        <taxon>Spirurina</taxon>
        <taxon>Oxyuridomorpha</taxon>
        <taxon>Oxyuroidea</taxon>
        <taxon>Oxyuridae</taxon>
        <taxon>Syphacia</taxon>
    </lineage>
</organism>
<dbReference type="WBParaSite" id="SMUV_0001034501-mRNA-1">
    <property type="protein sequence ID" value="SMUV_0001034501-mRNA-1"/>
    <property type="gene ID" value="SMUV_0001034501"/>
</dbReference>
<evidence type="ECO:0000256" key="5">
    <source>
        <dbReference type="ARBA" id="ARBA00022490"/>
    </source>
</evidence>
<sequence>MAVATQKDDVVLTSFATLSILQLIKDAQQRHGLRHGDYQRYRGYCSRRIRRIRKSLGYTHLHKSVPKHPAKFSQKKIVLDVVTEERYLEIAIFDAERNWSYAMQLKHEAGEDAQSRKRFHMIAKLRKAVQHTMNLDSIVRQCSRTDAATKLESQAYHAWMTGCLLFEQKDYKKALDFLKTAKTIYQKLLSVVKETNRVNLYNSRCQEIQPQIRFCEFSSGESKNTDEAVSEMINMRLKIGEEESSLQDDFDKLIAEMRAKVVVDQDVAISWAGKSIPVGNEAVRQVIKAADQFSAQIQSTTSHEDKLSLYEQFLSGVRDTITKITDEYKKGGSDITSLNNRCTLAYLDFLRLSKTVERYILIINYARSQSEKKSKPQDMVRLYDSAIENCSEILELPDIGEDNFLKDAYAFKKDYYLAFRCFYMAEACAGLSKFAEASALFKRATDRTNNVLSSFSNLEANSLISENKEDLLKLLEKISVAKYTAQTNHLTEAAKVEETANAGLVDSRPLIDTLDENRNIKPSDLQNPESPICIVPLPPNFIPMPNKPIFFDLALNHVKMPDLEGKIASFPDKVSSNQSDDKKTKEATAKTNEAAEQQGIGGMVKGWFWGKK</sequence>
<dbReference type="InterPro" id="IPR034652">
    <property type="entry name" value="SRP68-RBD"/>
</dbReference>
<evidence type="ECO:0000256" key="13">
    <source>
        <dbReference type="SAM" id="MobiDB-lite"/>
    </source>
</evidence>
<evidence type="ECO:0000313" key="15">
    <source>
        <dbReference type="WBParaSite" id="SMUV_0001034501-mRNA-1"/>
    </source>
</evidence>
<protein>
    <recommendedName>
        <fullName evidence="11 12">Signal recognition particle subunit SRP68</fullName>
        <shortName evidence="12">SRP68</shortName>
    </recommendedName>
</protein>
<feature type="compositionally biased region" description="Basic and acidic residues" evidence="13">
    <location>
        <begin position="579"/>
        <end position="588"/>
    </location>
</feature>
<comment type="function">
    <text evidence="12">Component of the signal recognition particle (SRP) complex, a ribonucleoprotein complex that mediates the cotranslational targeting of secretory and membrane proteins to the endoplasmic reticulum (ER). The SRP complex interacts with the signal sequence in nascent secretory and membrane proteins and directs them to the membrane of the ER.</text>
</comment>
<keyword evidence="8 12" id="KW-0733">Signal recognition particle</keyword>
<comment type="similarity">
    <text evidence="4 12">Belongs to the SRP68 family.</text>
</comment>
<dbReference type="Pfam" id="PF16969">
    <property type="entry name" value="SRP68"/>
    <property type="match status" value="1"/>
</dbReference>
<dbReference type="InterPro" id="IPR026258">
    <property type="entry name" value="SRP68"/>
</dbReference>
<keyword evidence="7 12" id="KW-0694">RNA-binding</keyword>
<name>A0A0N5AZC2_9BILA</name>
<dbReference type="PIRSF" id="PIRSF038995">
    <property type="entry name" value="SRP68"/>
    <property type="match status" value="1"/>
</dbReference>
<dbReference type="PANTHER" id="PTHR12860">
    <property type="entry name" value="SIGNAL RECOGNITION PARTICLE 68 KDA PROTEIN"/>
    <property type="match status" value="1"/>
</dbReference>
<evidence type="ECO:0000256" key="1">
    <source>
        <dbReference type="ARBA" id="ARBA00004240"/>
    </source>
</evidence>
<evidence type="ECO:0000256" key="3">
    <source>
        <dbReference type="ARBA" id="ARBA00004604"/>
    </source>
</evidence>
<dbReference type="GO" id="GO:0005829">
    <property type="term" value="C:cytosol"/>
    <property type="evidence" value="ECO:0007669"/>
    <property type="project" value="UniProtKB-ARBA"/>
</dbReference>
<dbReference type="GO" id="GO:0005047">
    <property type="term" value="F:signal recognition particle binding"/>
    <property type="evidence" value="ECO:0007669"/>
    <property type="project" value="InterPro"/>
</dbReference>
<evidence type="ECO:0000256" key="7">
    <source>
        <dbReference type="ARBA" id="ARBA00022884"/>
    </source>
</evidence>
<evidence type="ECO:0000256" key="11">
    <source>
        <dbReference type="ARBA" id="ARBA00029498"/>
    </source>
</evidence>
<dbReference type="GO" id="GO:0005786">
    <property type="term" value="C:signal recognition particle, endoplasmic reticulum targeting"/>
    <property type="evidence" value="ECO:0007669"/>
    <property type="project" value="UniProtKB-KW"/>
</dbReference>
<dbReference type="STRING" id="451379.A0A0N5AZC2"/>
<dbReference type="Gene3D" id="1.10.3450.40">
    <property type="entry name" value="Signal recognition particle, SRP68 subunit, RNA-binding domain"/>
    <property type="match status" value="1"/>
</dbReference>
<dbReference type="GO" id="GO:0005730">
    <property type="term" value="C:nucleolus"/>
    <property type="evidence" value="ECO:0007669"/>
    <property type="project" value="UniProtKB-SubCell"/>
</dbReference>
<dbReference type="InterPro" id="IPR038253">
    <property type="entry name" value="SRP68_N_sf"/>
</dbReference>
<keyword evidence="6" id="KW-0256">Endoplasmic reticulum</keyword>
<dbReference type="GO" id="GO:0030942">
    <property type="term" value="F:endoplasmic reticulum signal peptide binding"/>
    <property type="evidence" value="ECO:0007669"/>
    <property type="project" value="InterPro"/>
</dbReference>
<dbReference type="Proteomes" id="UP000046393">
    <property type="component" value="Unplaced"/>
</dbReference>
<dbReference type="FunFam" id="1.10.3450.40:FF:000001">
    <property type="entry name" value="Signal recognition particle subunit SRP68"/>
    <property type="match status" value="1"/>
</dbReference>
<dbReference type="InterPro" id="IPR011990">
    <property type="entry name" value="TPR-like_helical_dom_sf"/>
</dbReference>
<dbReference type="SUPFAM" id="SSF48452">
    <property type="entry name" value="TPR-like"/>
    <property type="match status" value="1"/>
</dbReference>
<dbReference type="CDD" id="cd15481">
    <property type="entry name" value="SRP68-RBD"/>
    <property type="match status" value="1"/>
</dbReference>